<name>A0A813HBV6_POLGL</name>
<keyword evidence="1" id="KW-0862">Zinc</keyword>
<dbReference type="GO" id="GO:0008270">
    <property type="term" value="F:zinc ion binding"/>
    <property type="evidence" value="ECO:0007669"/>
    <property type="project" value="UniProtKB-KW"/>
</dbReference>
<dbReference type="Proteomes" id="UP000654075">
    <property type="component" value="Unassembled WGS sequence"/>
</dbReference>
<dbReference type="Gene3D" id="3.30.40.10">
    <property type="entry name" value="Zinc/RING finger domain, C3HC4 (zinc finger)"/>
    <property type="match status" value="1"/>
</dbReference>
<dbReference type="GO" id="GO:0006511">
    <property type="term" value="P:ubiquitin-dependent protein catabolic process"/>
    <property type="evidence" value="ECO:0007669"/>
    <property type="project" value="TreeGrafter"/>
</dbReference>
<sequence length="197" mass="21772">MLQKSRSVPRAFMAKVGTGRLSESVLSDVSDALSSSAALDGLGVLGVVGKRCLLYDRPGREYHRERSSSSMVRSASGGRLPCNSRVDRLMECGLSEDEVLNLLYRELTPEDYETLCRLDELLPKKTADEEALKGLKPVSPGSWQHDCCGVCLMPFQDGESEIVAVPCPASHEFHRECVSKWLLQCKNSCPVDHAELW</sequence>
<dbReference type="EMBL" id="CAJNNV010031273">
    <property type="protein sequence ID" value="CAE8635352.1"/>
    <property type="molecule type" value="Genomic_DNA"/>
</dbReference>
<keyword evidence="4" id="KW-1185">Reference proteome</keyword>
<comment type="caution">
    <text evidence="3">The sequence shown here is derived from an EMBL/GenBank/DDBJ whole genome shotgun (WGS) entry which is preliminary data.</text>
</comment>
<organism evidence="3 4">
    <name type="scientific">Polarella glacialis</name>
    <name type="common">Dinoflagellate</name>
    <dbReference type="NCBI Taxonomy" id="89957"/>
    <lineage>
        <taxon>Eukaryota</taxon>
        <taxon>Sar</taxon>
        <taxon>Alveolata</taxon>
        <taxon>Dinophyceae</taxon>
        <taxon>Suessiales</taxon>
        <taxon>Suessiaceae</taxon>
        <taxon>Polarella</taxon>
    </lineage>
</organism>
<keyword evidence="1" id="KW-0863">Zinc-finger</keyword>
<dbReference type="PROSITE" id="PS50089">
    <property type="entry name" value="ZF_RING_2"/>
    <property type="match status" value="1"/>
</dbReference>
<reference evidence="3" key="1">
    <citation type="submission" date="2021-02" db="EMBL/GenBank/DDBJ databases">
        <authorList>
            <person name="Dougan E. K."/>
            <person name="Rhodes N."/>
            <person name="Thang M."/>
            <person name="Chan C."/>
        </authorList>
    </citation>
    <scope>NUCLEOTIDE SEQUENCE</scope>
</reference>
<dbReference type="InterPro" id="IPR051826">
    <property type="entry name" value="E3_ubiquitin-ligase_domain"/>
</dbReference>
<feature type="domain" description="RING-type" evidence="2">
    <location>
        <begin position="148"/>
        <end position="193"/>
    </location>
</feature>
<evidence type="ECO:0000256" key="1">
    <source>
        <dbReference type="PROSITE-ProRule" id="PRU00175"/>
    </source>
</evidence>
<dbReference type="GO" id="GO:0061630">
    <property type="term" value="F:ubiquitin protein ligase activity"/>
    <property type="evidence" value="ECO:0007669"/>
    <property type="project" value="TreeGrafter"/>
</dbReference>
<evidence type="ECO:0000313" key="3">
    <source>
        <dbReference type="EMBL" id="CAE8635352.1"/>
    </source>
</evidence>
<protein>
    <recommendedName>
        <fullName evidence="2">RING-type domain-containing protein</fullName>
    </recommendedName>
</protein>
<dbReference type="Pfam" id="PF13639">
    <property type="entry name" value="zf-RING_2"/>
    <property type="match status" value="1"/>
</dbReference>
<keyword evidence="1" id="KW-0479">Metal-binding</keyword>
<dbReference type="PANTHER" id="PTHR22765:SF350">
    <property type="entry name" value="GB|AAD18119.1-RELATED"/>
    <property type="match status" value="1"/>
</dbReference>
<dbReference type="OrthoDB" id="8062037at2759"/>
<dbReference type="InterPro" id="IPR013083">
    <property type="entry name" value="Znf_RING/FYVE/PHD"/>
</dbReference>
<evidence type="ECO:0000313" key="4">
    <source>
        <dbReference type="Proteomes" id="UP000654075"/>
    </source>
</evidence>
<dbReference type="AlphaFoldDB" id="A0A813HBV6"/>
<proteinExistence type="predicted"/>
<dbReference type="GO" id="GO:0016020">
    <property type="term" value="C:membrane"/>
    <property type="evidence" value="ECO:0007669"/>
    <property type="project" value="TreeGrafter"/>
</dbReference>
<accession>A0A813HBV6</accession>
<dbReference type="PANTHER" id="PTHR22765">
    <property type="entry name" value="RING FINGER AND PROTEASE ASSOCIATED DOMAIN-CONTAINING"/>
    <property type="match status" value="1"/>
</dbReference>
<dbReference type="InterPro" id="IPR001841">
    <property type="entry name" value="Znf_RING"/>
</dbReference>
<gene>
    <name evidence="3" type="ORF">PGLA1383_LOCUS50947</name>
</gene>
<dbReference type="SUPFAM" id="SSF57850">
    <property type="entry name" value="RING/U-box"/>
    <property type="match status" value="1"/>
</dbReference>
<evidence type="ECO:0000259" key="2">
    <source>
        <dbReference type="PROSITE" id="PS50089"/>
    </source>
</evidence>